<keyword evidence="9" id="KW-0511">Multifunctional enzyme</keyword>
<evidence type="ECO:0000256" key="8">
    <source>
        <dbReference type="ARBA" id="ARBA00023002"/>
    </source>
</evidence>
<dbReference type="PANTHER" id="PTHR13847">
    <property type="entry name" value="SARCOSINE DEHYDROGENASE-RELATED"/>
    <property type="match status" value="1"/>
</dbReference>
<name>A0A1V8M9X0_9GAMM</name>
<evidence type="ECO:0000256" key="5">
    <source>
        <dbReference type="ARBA" id="ARBA00022691"/>
    </source>
</evidence>
<feature type="domain" description="FAD dependent oxidoreductase" evidence="10">
    <location>
        <begin position="6"/>
        <end position="326"/>
    </location>
</feature>
<evidence type="ECO:0000256" key="4">
    <source>
        <dbReference type="ARBA" id="ARBA00022679"/>
    </source>
</evidence>
<dbReference type="STRING" id="1420851.AU255_11395"/>
<evidence type="ECO:0000313" key="12">
    <source>
        <dbReference type="Proteomes" id="UP000191980"/>
    </source>
</evidence>
<evidence type="ECO:0000256" key="3">
    <source>
        <dbReference type="ARBA" id="ARBA00022630"/>
    </source>
</evidence>
<accession>A0A1V8M9X0</accession>
<dbReference type="OrthoDB" id="214253at2"/>
<protein>
    <submittedName>
        <fullName evidence="11">FAD-dependent oxidoreductase</fullName>
    </submittedName>
</protein>
<dbReference type="Proteomes" id="UP000191980">
    <property type="component" value="Unassembled WGS sequence"/>
</dbReference>
<dbReference type="Gene3D" id="3.30.9.10">
    <property type="entry name" value="D-Amino Acid Oxidase, subunit A, domain 2"/>
    <property type="match status" value="1"/>
</dbReference>
<evidence type="ECO:0000256" key="7">
    <source>
        <dbReference type="ARBA" id="ARBA00022827"/>
    </source>
</evidence>
<dbReference type="InterPro" id="IPR036188">
    <property type="entry name" value="FAD/NAD-bd_sf"/>
</dbReference>
<dbReference type="GO" id="GO:0032259">
    <property type="term" value="P:methylation"/>
    <property type="evidence" value="ECO:0007669"/>
    <property type="project" value="UniProtKB-KW"/>
</dbReference>
<keyword evidence="8" id="KW-0560">Oxidoreductase</keyword>
<keyword evidence="6" id="KW-0819">tRNA processing</keyword>
<dbReference type="GO" id="GO:0008168">
    <property type="term" value="F:methyltransferase activity"/>
    <property type="evidence" value="ECO:0007669"/>
    <property type="project" value="UniProtKB-KW"/>
</dbReference>
<dbReference type="PANTHER" id="PTHR13847:SF283">
    <property type="entry name" value="TRNA 5-METHYLAMINOMETHYL-2-THIOURIDINE BIOSYNTHESIS BIFUNCTIONAL PROTEIN MNMC"/>
    <property type="match status" value="1"/>
</dbReference>
<gene>
    <name evidence="11" type="ORF">AU255_11395</name>
</gene>
<evidence type="ECO:0000256" key="6">
    <source>
        <dbReference type="ARBA" id="ARBA00022694"/>
    </source>
</evidence>
<dbReference type="GO" id="GO:0008033">
    <property type="term" value="P:tRNA processing"/>
    <property type="evidence" value="ECO:0007669"/>
    <property type="project" value="UniProtKB-KW"/>
</dbReference>
<keyword evidence="5" id="KW-0949">S-adenosyl-L-methionine</keyword>
<evidence type="ECO:0000259" key="10">
    <source>
        <dbReference type="Pfam" id="PF01266"/>
    </source>
</evidence>
<dbReference type="AlphaFoldDB" id="A0A1V8M9X0"/>
<comment type="caution">
    <text evidence="11">The sequence shown here is derived from an EMBL/GenBank/DDBJ whole genome shotgun (WGS) entry which is preliminary data.</text>
</comment>
<dbReference type="RefSeq" id="WP_080522992.1">
    <property type="nucleotide sequence ID" value="NZ_LPUF01000001.1"/>
</dbReference>
<dbReference type="Gene3D" id="3.50.50.60">
    <property type="entry name" value="FAD/NAD(P)-binding domain"/>
    <property type="match status" value="1"/>
</dbReference>
<dbReference type="GO" id="GO:0005737">
    <property type="term" value="C:cytoplasm"/>
    <property type="evidence" value="ECO:0007669"/>
    <property type="project" value="TreeGrafter"/>
</dbReference>
<dbReference type="GO" id="GO:0016491">
    <property type="term" value="F:oxidoreductase activity"/>
    <property type="evidence" value="ECO:0007669"/>
    <property type="project" value="UniProtKB-KW"/>
</dbReference>
<keyword evidence="4" id="KW-0808">Transferase</keyword>
<keyword evidence="7" id="KW-0274">FAD</keyword>
<evidence type="ECO:0000256" key="9">
    <source>
        <dbReference type="ARBA" id="ARBA00023268"/>
    </source>
</evidence>
<dbReference type="Pfam" id="PF01266">
    <property type="entry name" value="DAO"/>
    <property type="match status" value="1"/>
</dbReference>
<evidence type="ECO:0000256" key="2">
    <source>
        <dbReference type="ARBA" id="ARBA00022603"/>
    </source>
</evidence>
<keyword evidence="3" id="KW-0285">Flavoprotein</keyword>
<keyword evidence="1" id="KW-0963">Cytoplasm</keyword>
<keyword evidence="2" id="KW-0489">Methyltransferase</keyword>
<reference evidence="11 12" key="1">
    <citation type="submission" date="2015-12" db="EMBL/GenBank/DDBJ databases">
        <authorList>
            <person name="Shamseldin A."/>
            <person name="Moawad H."/>
            <person name="Abd El-Rahim W.M."/>
            <person name="Sadowsky M.J."/>
        </authorList>
    </citation>
    <scope>NUCLEOTIDE SEQUENCE [LARGE SCALE GENOMIC DNA]</scope>
    <source>
        <strain evidence="11 12">WF1</strain>
    </source>
</reference>
<dbReference type="EMBL" id="LPUF01000001">
    <property type="protein sequence ID" value="OQK18390.1"/>
    <property type="molecule type" value="Genomic_DNA"/>
</dbReference>
<evidence type="ECO:0000313" key="11">
    <source>
        <dbReference type="EMBL" id="OQK18390.1"/>
    </source>
</evidence>
<sequence length="354" mass="40778">MAKNVDYLIIGQGLAGSLLSWELIKHGCSTHLVDNQQENASHIAAGLINPITGMRLVKHIDIDILLPCARQTYRELSEFFKQDFYIEKPMLRILRNEIELRKFQQRIQENAYLNYLQTELKTAPDSINAPLGMIQQKQTGYLLTHSLLTCLKNFLQEKQSYQVTQFDYQDLQINKDIRWRDITANKIIFCEGYQAIANPWFKYLPFQLAKGEILTLTTKQTLAPELLLYGQWLIPLNKHQFRTGATFDNINLNTNPSVQGKNTLLNALKQIVPALHSATVDKHQANIRPTTLDKMPFIGLHPDYENLAIFNGFGAKGSLQIPYYSKCFVHHLLRQKPITPKVNSQRYNNHKNML</sequence>
<organism evidence="11 12">
    <name type="scientific">Methyloprofundus sedimenti</name>
    <dbReference type="NCBI Taxonomy" id="1420851"/>
    <lineage>
        <taxon>Bacteria</taxon>
        <taxon>Pseudomonadati</taxon>
        <taxon>Pseudomonadota</taxon>
        <taxon>Gammaproteobacteria</taxon>
        <taxon>Methylococcales</taxon>
        <taxon>Methylococcaceae</taxon>
        <taxon>Methyloprofundus</taxon>
    </lineage>
</organism>
<dbReference type="InterPro" id="IPR006076">
    <property type="entry name" value="FAD-dep_OxRdtase"/>
</dbReference>
<proteinExistence type="predicted"/>
<dbReference type="SUPFAM" id="SSF51905">
    <property type="entry name" value="FAD/NAD(P)-binding domain"/>
    <property type="match status" value="1"/>
</dbReference>
<keyword evidence="12" id="KW-1185">Reference proteome</keyword>
<evidence type="ECO:0000256" key="1">
    <source>
        <dbReference type="ARBA" id="ARBA00022490"/>
    </source>
</evidence>